<keyword evidence="3" id="KW-1185">Reference proteome</keyword>
<protein>
    <recommendedName>
        <fullName evidence="4">DUF3261 domain-containing protein</fullName>
    </recommendedName>
</protein>
<dbReference type="PROSITE" id="PS51257">
    <property type="entry name" value="PROKAR_LIPOPROTEIN"/>
    <property type="match status" value="1"/>
</dbReference>
<evidence type="ECO:0000313" key="2">
    <source>
        <dbReference type="EMBL" id="QEA38474.1"/>
    </source>
</evidence>
<evidence type="ECO:0000256" key="1">
    <source>
        <dbReference type="SAM" id="SignalP"/>
    </source>
</evidence>
<dbReference type="RefSeq" id="WP_147183539.1">
    <property type="nucleotide sequence ID" value="NZ_CP042382.1"/>
</dbReference>
<keyword evidence="1" id="KW-0732">Signal</keyword>
<feature type="chain" id="PRO_5023019029" description="DUF3261 domain-containing protein" evidence="1">
    <location>
        <begin position="23"/>
        <end position="171"/>
    </location>
</feature>
<dbReference type="OrthoDB" id="6183111at2"/>
<dbReference type="Proteomes" id="UP000321272">
    <property type="component" value="Chromosome"/>
</dbReference>
<dbReference type="AlphaFoldDB" id="A0A5B8SQH9"/>
<reference evidence="2 3" key="1">
    <citation type="submission" date="2019-06" db="EMBL/GenBank/DDBJ databases">
        <title>Genome analyses of bacteria isolated from kimchi.</title>
        <authorList>
            <person name="Lee S."/>
            <person name="Ahn S."/>
            <person name="Roh S."/>
        </authorList>
    </citation>
    <scope>NUCLEOTIDE SEQUENCE [LARGE SCALE GENOMIC DNA]</scope>
    <source>
        <strain evidence="2 3">CBA4606</strain>
    </source>
</reference>
<sequence>MNRIRYSLLFVVLLLASGCASQPSPPATLRQALLGLGDKAATRVLESPVLKDKTPQTLSSLVLLLPPSHVDPSLDIDSERFRESLTRGLLAKPPGPQVLDWAAEQPTSVTPSDHDSNQWILESRLETSGAPLQLSDRVLVPYRLTLSLRRPGDTRQQWQEQLSGAIDTTAL</sequence>
<gene>
    <name evidence="2" type="ORF">FGL86_04855</name>
</gene>
<name>A0A5B8SQH9_9GAMM</name>
<proteinExistence type="predicted"/>
<organism evidence="2 3">
    <name type="scientific">Pistricoccus aurantiacus</name>
    <dbReference type="NCBI Taxonomy" id="1883414"/>
    <lineage>
        <taxon>Bacteria</taxon>
        <taxon>Pseudomonadati</taxon>
        <taxon>Pseudomonadota</taxon>
        <taxon>Gammaproteobacteria</taxon>
        <taxon>Oceanospirillales</taxon>
        <taxon>Halomonadaceae</taxon>
        <taxon>Pistricoccus</taxon>
    </lineage>
</organism>
<accession>A0A5B8SQH9</accession>
<dbReference type="EMBL" id="CP042382">
    <property type="protein sequence ID" value="QEA38474.1"/>
    <property type="molecule type" value="Genomic_DNA"/>
</dbReference>
<evidence type="ECO:0008006" key="4">
    <source>
        <dbReference type="Google" id="ProtNLM"/>
    </source>
</evidence>
<dbReference type="KEGG" id="paur:FGL86_04855"/>
<evidence type="ECO:0000313" key="3">
    <source>
        <dbReference type="Proteomes" id="UP000321272"/>
    </source>
</evidence>
<feature type="signal peptide" evidence="1">
    <location>
        <begin position="1"/>
        <end position="22"/>
    </location>
</feature>